<keyword evidence="14" id="KW-0539">Nucleus</keyword>
<evidence type="ECO:0000256" key="11">
    <source>
        <dbReference type="ARBA" id="ARBA00023015"/>
    </source>
</evidence>
<keyword evidence="7" id="KW-0677">Repeat</keyword>
<protein>
    <recommendedName>
        <fullName evidence="18">Sal-like protein 4</fullName>
    </recommendedName>
    <alternativeName>
        <fullName evidence="19">Zinc finger protein SALL4</fullName>
    </alternativeName>
</protein>
<dbReference type="GO" id="GO:0000981">
    <property type="term" value="F:DNA-binding transcription factor activity, RNA polymerase II-specific"/>
    <property type="evidence" value="ECO:0007669"/>
    <property type="project" value="TreeGrafter"/>
</dbReference>
<dbReference type="GO" id="GO:0000978">
    <property type="term" value="F:RNA polymerase II cis-regulatory region sequence-specific DNA binding"/>
    <property type="evidence" value="ECO:0007669"/>
    <property type="project" value="TreeGrafter"/>
</dbReference>
<evidence type="ECO:0000259" key="23">
    <source>
        <dbReference type="PROSITE" id="PS50157"/>
    </source>
</evidence>
<dbReference type="GO" id="GO:0001833">
    <property type="term" value="P:inner cell mass cell proliferation"/>
    <property type="evidence" value="ECO:0007669"/>
    <property type="project" value="Ensembl"/>
</dbReference>
<dbReference type="InterPro" id="IPR036236">
    <property type="entry name" value="Znf_C2H2_sf"/>
</dbReference>
<evidence type="ECO:0000256" key="6">
    <source>
        <dbReference type="ARBA" id="ARBA00022723"/>
    </source>
</evidence>
<feature type="compositionally biased region" description="Polar residues" evidence="21">
    <location>
        <begin position="522"/>
        <end position="537"/>
    </location>
</feature>
<comment type="function">
    <text evidence="16">Transcription factor with a key role in the maintenance and self-renewal of embryonic and hematopoietic stem cells.</text>
</comment>
<evidence type="ECO:0000256" key="2">
    <source>
        <dbReference type="ARBA" id="ARBA00004496"/>
    </source>
</evidence>
<evidence type="ECO:0000256" key="13">
    <source>
        <dbReference type="ARBA" id="ARBA00023163"/>
    </source>
</evidence>
<dbReference type="Gene3D" id="3.30.160.60">
    <property type="entry name" value="Classic Zinc Finger"/>
    <property type="match status" value="6"/>
</dbReference>
<dbReference type="GO" id="GO:0001843">
    <property type="term" value="P:neural tube closure"/>
    <property type="evidence" value="ECO:0007669"/>
    <property type="project" value="Ensembl"/>
</dbReference>
<feature type="region of interest" description="Disordered" evidence="21">
    <location>
        <begin position="522"/>
        <end position="589"/>
    </location>
</feature>
<dbReference type="InterPro" id="IPR013087">
    <property type="entry name" value="Znf_C2H2_type"/>
</dbReference>
<evidence type="ECO:0000256" key="18">
    <source>
        <dbReference type="ARBA" id="ARBA00069285"/>
    </source>
</evidence>
<feature type="domain" description="C2H2-type" evidence="23">
    <location>
        <begin position="423"/>
        <end position="450"/>
    </location>
</feature>
<evidence type="ECO:0000256" key="21">
    <source>
        <dbReference type="SAM" id="MobiDB-lite"/>
    </source>
</evidence>
<dbReference type="EMBL" id="AEYP01020006">
    <property type="status" value="NOT_ANNOTATED_CDS"/>
    <property type="molecule type" value="Genomic_DNA"/>
</dbReference>
<sequence>MINRNALLIIIITGTCAFRPKGGKFPNSRNLWRLSRRPDARTMSRRKQAKPQHINSEEDQGEQQPQQPASEFADAAPAAPAAGEPGAPMNPPGSGSEASRDGLTSKRTRREETHICEKCCAEFFSFSEFFEHKKNCTKNPPVLIMNDSEGPVPPDDFSGAGLSPGSKDGPREDGEGGGSGEAKEKLGAEPVVFLKTEAALPAASQDISYVPKGKVANTNVTLQALRGTKVAVNQRSADAPPAPLPGASSIPWVLEQILCLQQQQLQQIQLTEQIRVQVNMWASHALHSGAAGADALKTLGSHMSQQVSAAVALLSQKAGSQGLSLDALKPAKLPHANVPSAAGAGSASPGLAPFALKPDGTRVLPGVMSRLPGALLPQAPGSVLFQSPFSTVALDPSKKGKGKPPNVSPVEVKAKDEAVLCKHKCKYCSKVFGTDSSLQIHLRSHTGERPFVCSVCGHRFTTKGNLKVHFHRHPQVKANPQLFAEFHDKMAAGNGIPYALSVPVPVEEASLSLDSKPVLVTGTPNLGLPQNLSSGTNPKDLMGGPLPHDLQPGPSPDSEDGSLLPGVGPHHSSPRVGGFQGSGTPEPGSETLKLQQLVENIDKATTDPNECLICHRVLSCQSSLKMHYRTHTGERPFQCKICGRAFSTKGNLKTHLGVHRTSASVKTQHSCPICQKKFTNAVLLQQHIRMHMGGQIPNTPLPESPCDFTGPEPMMVSENGGAGAVCQDDVLESIDVDEVSPQDAPGSSLKVPVPLPSVHSASPTLGFAVTASLDAPGKVGPAPLVLQRQSSRENGSVESDGLTNDSSSSVMGDQEYQSRSPDVLEMASFQALSPANSQAESLKSRSPDAGGKADGSENSRTEMEGRSSLPSTFIRAQPTYVKVEVPGAFGGPTTMSPSMTPLLTAQPRRQAKQHGCTRCGKNFSSASALQIHERTHTGEKPFVCNICGRAFTTKGNLKVHYMTHGANNSSARRGRKLAIENTMALLGTDGKRVPEMFPKEILAPSVNVDPVVWNQYTTMLNGGLAMKTNEISVIQSGGIPTLPVSLGASSIVNNTTISKIDGSQSAISAEVEKPGAADGVPKHQFPHFLEENKIAVS</sequence>
<dbReference type="GO" id="GO:0005654">
    <property type="term" value="C:nucleoplasm"/>
    <property type="evidence" value="ECO:0007669"/>
    <property type="project" value="Ensembl"/>
</dbReference>
<feature type="compositionally biased region" description="Low complexity" evidence="21">
    <location>
        <begin position="62"/>
        <end position="87"/>
    </location>
</feature>
<feature type="domain" description="C2H2-type" evidence="23">
    <location>
        <begin position="609"/>
        <end position="636"/>
    </location>
</feature>
<keyword evidence="10" id="KW-0832">Ubl conjugation</keyword>
<dbReference type="GO" id="GO:0003281">
    <property type="term" value="P:ventricular septum development"/>
    <property type="evidence" value="ECO:0007669"/>
    <property type="project" value="Ensembl"/>
</dbReference>
<dbReference type="FunFam" id="3.30.160.60:FF:000989">
    <property type="entry name" value="Spalt like transcription factor 4"/>
    <property type="match status" value="1"/>
</dbReference>
<dbReference type="PANTHER" id="PTHR23233">
    <property type="entry name" value="SAL-LIKE PROTEIN"/>
    <property type="match status" value="1"/>
</dbReference>
<evidence type="ECO:0000256" key="20">
    <source>
        <dbReference type="PROSITE-ProRule" id="PRU00042"/>
    </source>
</evidence>
<dbReference type="GO" id="GO:0000122">
    <property type="term" value="P:negative regulation of transcription by RNA polymerase II"/>
    <property type="evidence" value="ECO:0007669"/>
    <property type="project" value="Ensembl"/>
</dbReference>
<keyword evidence="4" id="KW-1017">Isopeptide bond</keyword>
<evidence type="ECO:0000256" key="7">
    <source>
        <dbReference type="ARBA" id="ARBA00022737"/>
    </source>
</evidence>
<dbReference type="GO" id="GO:0008270">
    <property type="term" value="F:zinc ion binding"/>
    <property type="evidence" value="ECO:0007669"/>
    <property type="project" value="UniProtKB-KW"/>
</dbReference>
<dbReference type="HOGENOM" id="CLU_005740_0_0_1"/>
<dbReference type="SMART" id="SM00355">
    <property type="entry name" value="ZnF_C2H2"/>
    <property type="match status" value="8"/>
</dbReference>
<name>M3Z1G9_MUSPF</name>
<comment type="subunit">
    <text evidence="17">Interacts with POU5F1/OCT4. Interacts with NANOG. Interacts with BEND3. Interacts with NSD2 (via PHD-type zinc fingers 1, 2 and 3). Interacts with NRBP1.</text>
</comment>
<dbReference type="GeneTree" id="ENSGT00940000155384"/>
<dbReference type="KEGG" id="mpuf:101671300"/>
<feature type="domain" description="C2H2-type" evidence="23">
    <location>
        <begin position="914"/>
        <end position="941"/>
    </location>
</feature>
<dbReference type="PANTHER" id="PTHR23233:SF19">
    <property type="entry name" value="SAL-LIKE PROTEIN 4"/>
    <property type="match status" value="1"/>
</dbReference>
<evidence type="ECO:0000256" key="14">
    <source>
        <dbReference type="ARBA" id="ARBA00023242"/>
    </source>
</evidence>
<feature type="chain" id="PRO_5004045709" description="Sal-like protein 4" evidence="22">
    <location>
        <begin position="18"/>
        <end position="1097"/>
    </location>
</feature>
<gene>
    <name evidence="24" type="primary">SALL4</name>
</gene>
<dbReference type="Ensembl" id="ENSMPUT00000017689.1">
    <property type="protein sequence ID" value="ENSMPUP00000017431.1"/>
    <property type="gene ID" value="ENSMPUG00000017543.1"/>
</dbReference>
<organism evidence="24">
    <name type="scientific">Mustela putorius furo</name>
    <name type="common">European domestic ferret</name>
    <name type="synonym">Mustela furo</name>
    <dbReference type="NCBI Taxonomy" id="9669"/>
    <lineage>
        <taxon>Eukaryota</taxon>
        <taxon>Metazoa</taxon>
        <taxon>Chordata</taxon>
        <taxon>Craniata</taxon>
        <taxon>Vertebrata</taxon>
        <taxon>Euteleostomi</taxon>
        <taxon>Mammalia</taxon>
        <taxon>Eutheria</taxon>
        <taxon>Laurasiatheria</taxon>
        <taxon>Carnivora</taxon>
        <taxon>Caniformia</taxon>
        <taxon>Musteloidea</taxon>
        <taxon>Mustelidae</taxon>
        <taxon>Mustelinae</taxon>
        <taxon>Mustela</taxon>
    </lineage>
</organism>
<dbReference type="FunFam" id="3.30.160.60:FF:001874">
    <property type="entry name" value="sal-like protein 4 isoform X2"/>
    <property type="match status" value="1"/>
</dbReference>
<evidence type="ECO:0000256" key="12">
    <source>
        <dbReference type="ARBA" id="ARBA00023125"/>
    </source>
</evidence>
<keyword evidence="9" id="KW-0862">Zinc</keyword>
<keyword evidence="5" id="KW-0597">Phosphoprotein</keyword>
<dbReference type="GO" id="GO:0035019">
    <property type="term" value="P:somatic stem cell population maintenance"/>
    <property type="evidence" value="ECO:0007669"/>
    <property type="project" value="Ensembl"/>
</dbReference>
<feature type="region of interest" description="Disordered" evidence="21">
    <location>
        <begin position="22"/>
        <end position="106"/>
    </location>
</feature>
<dbReference type="GO" id="GO:0045944">
    <property type="term" value="P:positive regulation of transcription by RNA polymerase II"/>
    <property type="evidence" value="ECO:0007669"/>
    <property type="project" value="Ensembl"/>
</dbReference>
<evidence type="ECO:0000256" key="19">
    <source>
        <dbReference type="ARBA" id="ARBA00082310"/>
    </source>
</evidence>
<dbReference type="OMA" id="SKPQHIN"/>
<dbReference type="GO" id="GO:0032991">
    <property type="term" value="C:protein-containing complex"/>
    <property type="evidence" value="ECO:0007669"/>
    <property type="project" value="Ensembl"/>
</dbReference>
<dbReference type="InParanoid" id="M3Z1G9"/>
<dbReference type="STRING" id="9669.ENSMPUP00000017431"/>
<keyword evidence="13" id="KW-0804">Transcription</keyword>
<dbReference type="FunFam" id="3.30.160.60:FF:000025">
    <property type="entry name" value="Spalt-like transcription factor 1"/>
    <property type="match status" value="1"/>
</dbReference>
<dbReference type="GO" id="GO:0005737">
    <property type="term" value="C:cytoplasm"/>
    <property type="evidence" value="ECO:0007669"/>
    <property type="project" value="UniProtKB-SubCell"/>
</dbReference>
<dbReference type="GeneID" id="101671300"/>
<feature type="region of interest" description="Disordered" evidence="21">
    <location>
        <begin position="146"/>
        <end position="184"/>
    </location>
</feature>
<feature type="domain" description="C2H2-type" evidence="23">
    <location>
        <begin position="942"/>
        <end position="969"/>
    </location>
</feature>
<dbReference type="RefSeq" id="XP_004746238.2">
    <property type="nucleotide sequence ID" value="XM_004746181.3"/>
</dbReference>
<feature type="compositionally biased region" description="Basic and acidic residues" evidence="21">
    <location>
        <begin position="854"/>
        <end position="865"/>
    </location>
</feature>
<feature type="compositionally biased region" description="Polar residues" evidence="21">
    <location>
        <begin position="830"/>
        <end position="841"/>
    </location>
</feature>
<evidence type="ECO:0000313" key="24">
    <source>
        <dbReference type="Ensembl" id="ENSMPUP00000017431.1"/>
    </source>
</evidence>
<feature type="region of interest" description="Disordered" evidence="21">
    <location>
        <begin position="787"/>
        <end position="873"/>
    </location>
</feature>
<evidence type="ECO:0000256" key="4">
    <source>
        <dbReference type="ARBA" id="ARBA00022499"/>
    </source>
</evidence>
<dbReference type="CTD" id="57167"/>
<evidence type="ECO:0000256" key="15">
    <source>
        <dbReference type="ARBA" id="ARBA00038474"/>
    </source>
</evidence>
<keyword evidence="12" id="KW-0238">DNA-binding</keyword>
<evidence type="ECO:0000256" key="5">
    <source>
        <dbReference type="ARBA" id="ARBA00022553"/>
    </source>
</evidence>
<proteinExistence type="inferred from homology"/>
<keyword evidence="8 20" id="KW-0863">Zinc-finger</keyword>
<dbReference type="Pfam" id="PF00096">
    <property type="entry name" value="zf-C2H2"/>
    <property type="match status" value="6"/>
</dbReference>
<dbReference type="EMBL" id="AEYP01020005">
    <property type="status" value="NOT_ANNOTATED_CDS"/>
    <property type="molecule type" value="Genomic_DNA"/>
</dbReference>
<keyword evidence="22" id="KW-0732">Signal</keyword>
<accession>M3Z1G9</accession>
<evidence type="ECO:0000256" key="16">
    <source>
        <dbReference type="ARBA" id="ARBA00054938"/>
    </source>
</evidence>
<dbReference type="eggNOG" id="KOG1074">
    <property type="taxonomic scope" value="Eukaryota"/>
</dbReference>
<feature type="domain" description="C2H2-type" evidence="23">
    <location>
        <begin position="637"/>
        <end position="664"/>
    </location>
</feature>
<dbReference type="FunFam" id="3.30.160.60:FF:001241">
    <property type="entry name" value="Spalt like transcription factor 4"/>
    <property type="match status" value="1"/>
</dbReference>
<dbReference type="GO" id="GO:0030326">
    <property type="term" value="P:embryonic limb morphogenesis"/>
    <property type="evidence" value="ECO:0007669"/>
    <property type="project" value="Ensembl"/>
</dbReference>
<dbReference type="SUPFAM" id="SSF57667">
    <property type="entry name" value="beta-beta-alpha zinc fingers"/>
    <property type="match status" value="4"/>
</dbReference>
<dbReference type="OrthoDB" id="8749569at2759"/>
<dbReference type="AlphaFoldDB" id="M3Z1G9"/>
<keyword evidence="6" id="KW-0479">Metal-binding</keyword>
<evidence type="ECO:0000256" key="9">
    <source>
        <dbReference type="ARBA" id="ARBA00022833"/>
    </source>
</evidence>
<dbReference type="FunFam" id="3.30.160.60:FF:000130">
    <property type="entry name" value="Spalt-like transcription factor 4"/>
    <property type="match status" value="1"/>
</dbReference>
<comment type="similarity">
    <text evidence="15">Belongs to the sal C2H2-type zinc-finger protein family.</text>
</comment>
<dbReference type="GO" id="GO:0000792">
    <property type="term" value="C:heterochromatin"/>
    <property type="evidence" value="ECO:0007669"/>
    <property type="project" value="Ensembl"/>
</dbReference>
<feature type="domain" description="C2H2-type" evidence="23">
    <location>
        <begin position="451"/>
        <end position="478"/>
    </location>
</feature>
<comment type="subcellular location">
    <subcellularLocation>
        <location evidence="2">Cytoplasm</location>
    </subcellularLocation>
    <subcellularLocation>
        <location evidence="1">Nucleus</location>
    </subcellularLocation>
</comment>
<evidence type="ECO:0000256" key="10">
    <source>
        <dbReference type="ARBA" id="ARBA00022843"/>
    </source>
</evidence>
<feature type="signal peptide" evidence="22">
    <location>
        <begin position="1"/>
        <end position="17"/>
    </location>
</feature>
<feature type="compositionally biased region" description="Polar residues" evidence="21">
    <location>
        <begin position="787"/>
        <end position="820"/>
    </location>
</feature>
<evidence type="ECO:0000256" key="22">
    <source>
        <dbReference type="SAM" id="SignalP"/>
    </source>
</evidence>
<evidence type="ECO:0000256" key="17">
    <source>
        <dbReference type="ARBA" id="ARBA00063787"/>
    </source>
</evidence>
<reference evidence="24" key="1">
    <citation type="submission" date="2024-06" db="UniProtKB">
        <authorList>
            <consortium name="Ensembl"/>
        </authorList>
    </citation>
    <scope>IDENTIFICATION</scope>
</reference>
<evidence type="ECO:0000256" key="8">
    <source>
        <dbReference type="ARBA" id="ARBA00022771"/>
    </source>
</evidence>
<feature type="domain" description="C2H2-type" evidence="23">
    <location>
        <begin position="669"/>
        <end position="696"/>
    </location>
</feature>
<dbReference type="InterPro" id="IPR051565">
    <property type="entry name" value="Sal_C2H2-zinc-finger"/>
</dbReference>
<evidence type="ECO:0000256" key="1">
    <source>
        <dbReference type="ARBA" id="ARBA00004123"/>
    </source>
</evidence>
<keyword evidence="11" id="KW-0805">Transcription regulation</keyword>
<dbReference type="PROSITE" id="PS50157">
    <property type="entry name" value="ZINC_FINGER_C2H2_2"/>
    <property type="match status" value="7"/>
</dbReference>
<dbReference type="PROSITE" id="PS00028">
    <property type="entry name" value="ZINC_FINGER_C2H2_1"/>
    <property type="match status" value="7"/>
</dbReference>
<keyword evidence="3" id="KW-0963">Cytoplasm</keyword>
<evidence type="ECO:0000256" key="3">
    <source>
        <dbReference type="ARBA" id="ARBA00022490"/>
    </source>
</evidence>